<keyword evidence="3" id="KW-1185">Reference proteome</keyword>
<feature type="region of interest" description="Disordered" evidence="1">
    <location>
        <begin position="17"/>
        <end position="60"/>
    </location>
</feature>
<dbReference type="Proteomes" id="UP001176941">
    <property type="component" value="Chromosome 14"/>
</dbReference>
<feature type="compositionally biased region" description="Basic and acidic residues" evidence="1">
    <location>
        <begin position="40"/>
        <end position="60"/>
    </location>
</feature>
<reference evidence="2" key="1">
    <citation type="submission" date="2023-04" db="EMBL/GenBank/DDBJ databases">
        <authorList>
            <consortium name="ELIXIR-Norway"/>
        </authorList>
    </citation>
    <scope>NUCLEOTIDE SEQUENCE [LARGE SCALE GENOMIC DNA]</scope>
</reference>
<proteinExistence type="predicted"/>
<protein>
    <submittedName>
        <fullName evidence="2">Uncharacterized protein</fullName>
    </submittedName>
</protein>
<evidence type="ECO:0000313" key="2">
    <source>
        <dbReference type="EMBL" id="CAI9156262.1"/>
    </source>
</evidence>
<evidence type="ECO:0000313" key="3">
    <source>
        <dbReference type="Proteomes" id="UP001176941"/>
    </source>
</evidence>
<sequence length="100" mass="11354">MSTARPHPWSFHLLSTSSSSRTFPDLPSQALPPRPTCPRTGRDRGHLGRKKENGPLQKEGKQLVLGQRGWFWSPVIFPKFPQFFSSRARTELVFSQSFSA</sequence>
<accession>A0ABN8Y3Y4</accession>
<name>A0ABN8Y3Y4_RANTA</name>
<gene>
    <name evidence="2" type="ORF">MRATA1EN1_LOCUS5224</name>
</gene>
<organism evidence="2 3">
    <name type="scientific">Rangifer tarandus platyrhynchus</name>
    <name type="common">Svalbard reindeer</name>
    <dbReference type="NCBI Taxonomy" id="3082113"/>
    <lineage>
        <taxon>Eukaryota</taxon>
        <taxon>Metazoa</taxon>
        <taxon>Chordata</taxon>
        <taxon>Craniata</taxon>
        <taxon>Vertebrata</taxon>
        <taxon>Euteleostomi</taxon>
        <taxon>Mammalia</taxon>
        <taxon>Eutheria</taxon>
        <taxon>Laurasiatheria</taxon>
        <taxon>Artiodactyla</taxon>
        <taxon>Ruminantia</taxon>
        <taxon>Pecora</taxon>
        <taxon>Cervidae</taxon>
        <taxon>Odocoileinae</taxon>
        <taxon>Rangifer</taxon>
    </lineage>
</organism>
<dbReference type="EMBL" id="OX459950">
    <property type="protein sequence ID" value="CAI9156262.1"/>
    <property type="molecule type" value="Genomic_DNA"/>
</dbReference>
<evidence type="ECO:0000256" key="1">
    <source>
        <dbReference type="SAM" id="MobiDB-lite"/>
    </source>
</evidence>